<feature type="transmembrane region" description="Helical" evidence="3">
    <location>
        <begin position="307"/>
        <end position="328"/>
    </location>
</feature>
<dbReference type="Pfam" id="PF06808">
    <property type="entry name" value="DctM"/>
    <property type="match status" value="1"/>
</dbReference>
<feature type="transmembrane region" description="Helical" evidence="3">
    <location>
        <begin position="373"/>
        <end position="390"/>
    </location>
</feature>
<comment type="function">
    <text evidence="1">Part of the tripartite ATP-independent periplasmic (TRAP) transport system.</text>
</comment>
<evidence type="ECO:0000256" key="3">
    <source>
        <dbReference type="SAM" id="Phobius"/>
    </source>
</evidence>
<dbReference type="RefSeq" id="WP_265674439.1">
    <property type="nucleotide sequence ID" value="NZ_JAKRRY010000008.1"/>
</dbReference>
<feature type="transmembrane region" description="Helical" evidence="3">
    <location>
        <begin position="20"/>
        <end position="41"/>
    </location>
</feature>
<dbReference type="GO" id="GO:0005886">
    <property type="term" value="C:plasma membrane"/>
    <property type="evidence" value="ECO:0007669"/>
    <property type="project" value="UniProtKB-SubCell"/>
</dbReference>
<feature type="region of interest" description="Disordered" evidence="2">
    <location>
        <begin position="705"/>
        <end position="728"/>
    </location>
</feature>
<feature type="transmembrane region" description="Helical" evidence="3">
    <location>
        <begin position="411"/>
        <end position="429"/>
    </location>
</feature>
<dbReference type="InterPro" id="IPR011853">
    <property type="entry name" value="TRAP_DctM-Dct_fused"/>
</dbReference>
<dbReference type="NCBIfam" id="TIGR02123">
    <property type="entry name" value="TRAP_fused"/>
    <property type="match status" value="1"/>
</dbReference>
<proteinExistence type="predicted"/>
<keyword evidence="3" id="KW-1133">Transmembrane helix</keyword>
<name>A0A9X3HWA1_9VIBR</name>
<comment type="subcellular location">
    <subcellularLocation>
        <location evidence="1">Cell inner membrane</location>
        <topology evidence="1">Multi-pass membrane protein</topology>
    </subcellularLocation>
</comment>
<keyword evidence="3" id="KW-0472">Membrane</keyword>
<feature type="transmembrane region" description="Helical" evidence="3">
    <location>
        <begin position="348"/>
        <end position="367"/>
    </location>
</feature>
<dbReference type="AlphaFoldDB" id="A0A9X3HWA1"/>
<keyword evidence="3" id="KW-0812">Transmembrane</keyword>
<keyword evidence="1" id="KW-1003">Cell membrane</keyword>
<feature type="transmembrane region" description="Helical" evidence="3">
    <location>
        <begin position="80"/>
        <end position="100"/>
    </location>
</feature>
<feature type="transmembrane region" description="Helical" evidence="3">
    <location>
        <begin position="112"/>
        <end position="131"/>
    </location>
</feature>
<feature type="transmembrane region" description="Helical" evidence="3">
    <location>
        <begin position="181"/>
        <end position="204"/>
    </location>
</feature>
<protein>
    <submittedName>
        <fullName evidence="5">TRAP transporter permease</fullName>
    </submittedName>
</protein>
<dbReference type="PANTHER" id="PTHR43849">
    <property type="entry name" value="BLL3936 PROTEIN"/>
    <property type="match status" value="1"/>
</dbReference>
<dbReference type="EMBL" id="JAKRRY010000008">
    <property type="protein sequence ID" value="MCW8346043.1"/>
    <property type="molecule type" value="Genomic_DNA"/>
</dbReference>
<feature type="compositionally biased region" description="Polar residues" evidence="2">
    <location>
        <begin position="713"/>
        <end position="728"/>
    </location>
</feature>
<gene>
    <name evidence="5" type="ORF">MD535_08485</name>
</gene>
<reference evidence="5" key="1">
    <citation type="submission" date="2022-02" db="EMBL/GenBank/DDBJ databases">
        <title>Vibrio sp. nov, a new bacterium isolated from seawater.</title>
        <authorList>
            <person name="Yuan Y."/>
        </authorList>
    </citation>
    <scope>NUCLEOTIDE SEQUENCE</scope>
    <source>
        <strain evidence="5">ZSDZ65</strain>
    </source>
</reference>
<feature type="transmembrane region" description="Helical" evidence="3">
    <location>
        <begin position="216"/>
        <end position="239"/>
    </location>
</feature>
<comment type="caution">
    <text evidence="5">The sequence shown here is derived from an EMBL/GenBank/DDBJ whole genome shotgun (WGS) entry which is preliminary data.</text>
</comment>
<feature type="transmembrane region" description="Helical" evidence="3">
    <location>
        <begin position="678"/>
        <end position="697"/>
    </location>
</feature>
<organism evidence="5 6">
    <name type="scientific">Vibrio qingdaonensis</name>
    <dbReference type="NCBI Taxonomy" id="2829491"/>
    <lineage>
        <taxon>Bacteria</taxon>
        <taxon>Pseudomonadati</taxon>
        <taxon>Pseudomonadota</taxon>
        <taxon>Gammaproteobacteria</taxon>
        <taxon>Vibrionales</taxon>
        <taxon>Vibrionaceae</taxon>
        <taxon>Vibrio</taxon>
    </lineage>
</organism>
<evidence type="ECO:0000313" key="5">
    <source>
        <dbReference type="EMBL" id="MCW8346043.1"/>
    </source>
</evidence>
<feature type="transmembrane region" description="Helical" evidence="3">
    <location>
        <begin position="656"/>
        <end position="672"/>
    </location>
</feature>
<keyword evidence="6" id="KW-1185">Reference proteome</keyword>
<feature type="transmembrane region" description="Helical" evidence="3">
    <location>
        <begin position="138"/>
        <end position="161"/>
    </location>
</feature>
<feature type="transmembrane region" description="Helical" evidence="3">
    <location>
        <begin position="604"/>
        <end position="623"/>
    </location>
</feature>
<evidence type="ECO:0000256" key="2">
    <source>
        <dbReference type="SAM" id="MobiDB-lite"/>
    </source>
</evidence>
<keyword evidence="1" id="KW-0997">Cell inner membrane</keyword>
<dbReference type="GO" id="GO:0022857">
    <property type="term" value="F:transmembrane transporter activity"/>
    <property type="evidence" value="ECO:0007669"/>
    <property type="project" value="UniProtKB-UniRule"/>
</dbReference>
<feature type="domain" description="TRAP C4-dicarboxylate transport system permease DctM subunit" evidence="4">
    <location>
        <begin position="122"/>
        <end position="498"/>
    </location>
</feature>
<dbReference type="Proteomes" id="UP001155587">
    <property type="component" value="Unassembled WGS sequence"/>
</dbReference>
<accession>A0A9X3HWA1</accession>
<evidence type="ECO:0000313" key="6">
    <source>
        <dbReference type="Proteomes" id="UP001155587"/>
    </source>
</evidence>
<dbReference type="PANTHER" id="PTHR43849:SF2">
    <property type="entry name" value="BLL3936 PROTEIN"/>
    <property type="match status" value="1"/>
</dbReference>
<feature type="transmembrane region" description="Helical" evidence="3">
    <location>
        <begin position="629"/>
        <end position="649"/>
    </location>
</feature>
<sequence>MSDTVQKELQKFELPTRSDFPWVTTTITVFGVVLSLLHIWFNTLSTLPELWISATHFAGFAVICSLWYPAHVSLKSSKAALVVDVFIALAAIACLLYIPYAEDALYERGVKFVTSDWVFAILAIVIVIELIRRTMGWFIPILIVVCLSYVVLWGQWASGIFHFPGLSMETLLYRSFYSSEGMFGAISRISWTFVFMFILFGAFLVRSGVGDYIINVARAAAGKIIGGPGFIAVIGSGLMGSVSGSSVANTVSTGVISIPLMQKAGFPSRFAAGVEAAASTGGQLMPPVMGAGAFIMASYTQIPYVDIIAVSFVPALIYFLSVAFFVRIEAKRSGVQKITTSEVPLWKVLISGWHNLIPLAVLVTLLVQGFTPTYAAGISILSVVVASWFSKDHKMGPKAIVEALSQGAKNMATTAILLVGIGLVINVISTTGIGNTFSLMIDGWASGNLLVMLVLIALASLVLGMGLPVTAAYIVLGTLSAPALYKLIAENQLFELMVSGQLPEQAKAIFMLAAPERLHLLNAPMPLETAKELVALVPADFVETLLEQSIGMEAVGLALLAAHLIIFWLSQDSNVTPPVCLTAFAAATIAKTPPMRTGLTAWKIAKGLYLVPLLIAYTGLVSWDVMSVVSVGFFAIIGTYALIGAIEGYLEGPLTVLLRVVLVVVGVCLVWHDLPILVRVIACGVFALIFIHSNRVFKAEKRKAQSLKFPDTKAQNSKAQQTKSVSAS</sequence>
<dbReference type="InterPro" id="IPR010656">
    <property type="entry name" value="DctM"/>
</dbReference>
<evidence type="ECO:0000256" key="1">
    <source>
        <dbReference type="RuleBase" id="RU369079"/>
    </source>
</evidence>
<feature type="transmembrane region" description="Helical" evidence="3">
    <location>
        <begin position="449"/>
        <end position="476"/>
    </location>
</feature>
<evidence type="ECO:0000259" key="4">
    <source>
        <dbReference type="Pfam" id="PF06808"/>
    </source>
</evidence>
<feature type="transmembrane region" description="Helical" evidence="3">
    <location>
        <begin position="47"/>
        <end position="68"/>
    </location>
</feature>
<keyword evidence="1" id="KW-0813">Transport</keyword>